<reference evidence="2 3" key="1">
    <citation type="submission" date="2015-11" db="EMBL/GenBank/DDBJ databases">
        <title>The genome of Debaryomyces fabryi.</title>
        <authorList>
            <person name="Tafer H."/>
            <person name="Lopandic K."/>
        </authorList>
    </citation>
    <scope>NUCLEOTIDE SEQUENCE [LARGE SCALE GENOMIC DNA]</scope>
    <source>
        <strain evidence="2 3">CBS 789</strain>
    </source>
</reference>
<sequence>MPNQFVPPATPPRVSKPHKPMVMKTPSSFQPVTPVKITETFATPYTGGKNTRSFLKGNTETKNKGNLVPLTPEFTPQRSPHRSHKRKRSIVGAIFKQATVDDNNVGTRTPTTDLSGLLMPTPSTVGTGRKVAHNQTRSLKPPMLSFETLSKLNDNLNFEEEVDEDDVFKASTPQLKSGFIQNTNLKISTNELLPVDASPVKRHPSVRKGLQTPKGQVIDDKTVNRWHGESFNSIFSSDDEDYEEIKPMKMENPFLSTSAPSKKPNRPSNPFNSTNGSASKNGDVDYATQVEYFNTRTGERKVVNLLSRQSQIKPKRLDFSGATESN</sequence>
<keyword evidence="3" id="KW-1185">Reference proteome</keyword>
<comment type="caution">
    <text evidence="2">The sequence shown here is derived from an EMBL/GenBank/DDBJ whole genome shotgun (WGS) entry which is preliminary data.</text>
</comment>
<feature type="compositionally biased region" description="Polar residues" evidence="1">
    <location>
        <begin position="102"/>
        <end position="114"/>
    </location>
</feature>
<dbReference type="EMBL" id="LMYN01000055">
    <property type="protein sequence ID" value="KSA01389.1"/>
    <property type="molecule type" value="Genomic_DNA"/>
</dbReference>
<feature type="region of interest" description="Disordered" evidence="1">
    <location>
        <begin position="102"/>
        <end position="134"/>
    </location>
</feature>
<accession>A0A0V1PYQ1</accession>
<organism evidence="2 3">
    <name type="scientific">Debaryomyces fabryi</name>
    <dbReference type="NCBI Taxonomy" id="58627"/>
    <lineage>
        <taxon>Eukaryota</taxon>
        <taxon>Fungi</taxon>
        <taxon>Dikarya</taxon>
        <taxon>Ascomycota</taxon>
        <taxon>Saccharomycotina</taxon>
        <taxon>Pichiomycetes</taxon>
        <taxon>Debaryomycetaceae</taxon>
        <taxon>Debaryomyces</taxon>
    </lineage>
</organism>
<feature type="region of interest" description="Disordered" evidence="1">
    <location>
        <begin position="49"/>
        <end position="88"/>
    </location>
</feature>
<gene>
    <name evidence="2" type="ORF">AC631_02884</name>
</gene>
<evidence type="ECO:0000313" key="3">
    <source>
        <dbReference type="Proteomes" id="UP000054251"/>
    </source>
</evidence>
<protein>
    <submittedName>
        <fullName evidence="2">Uncharacterized protein</fullName>
    </submittedName>
</protein>
<feature type="region of interest" description="Disordered" evidence="1">
    <location>
        <begin position="1"/>
        <end position="29"/>
    </location>
</feature>
<evidence type="ECO:0000313" key="2">
    <source>
        <dbReference type="EMBL" id="KSA01389.1"/>
    </source>
</evidence>
<dbReference type="OrthoDB" id="3997968at2759"/>
<dbReference type="RefSeq" id="XP_015467491.1">
    <property type="nucleotide sequence ID" value="XM_015611714.1"/>
</dbReference>
<dbReference type="AlphaFoldDB" id="A0A0V1PYQ1"/>
<dbReference type="Proteomes" id="UP000054251">
    <property type="component" value="Unassembled WGS sequence"/>
</dbReference>
<name>A0A0V1PYQ1_9ASCO</name>
<feature type="region of interest" description="Disordered" evidence="1">
    <location>
        <begin position="253"/>
        <end position="284"/>
    </location>
</feature>
<feature type="compositionally biased region" description="Basic residues" evidence="1">
    <location>
        <begin position="79"/>
        <end position="88"/>
    </location>
</feature>
<evidence type="ECO:0000256" key="1">
    <source>
        <dbReference type="SAM" id="MobiDB-lite"/>
    </source>
</evidence>
<proteinExistence type="predicted"/>
<dbReference type="GeneID" id="26839893"/>
<feature type="compositionally biased region" description="Polar residues" evidence="1">
    <location>
        <begin position="49"/>
        <end position="60"/>
    </location>
</feature>
<feature type="compositionally biased region" description="Polar residues" evidence="1">
    <location>
        <begin position="254"/>
        <end position="280"/>
    </location>
</feature>